<keyword evidence="8" id="KW-1185">Reference proteome</keyword>
<comment type="caution">
    <text evidence="7">The sequence shown here is derived from an EMBL/GenBank/DDBJ whole genome shotgun (WGS) entry which is preliminary data.</text>
</comment>
<organism evidence="7 8">
    <name type="scientific">Streptomyces purpureus</name>
    <dbReference type="NCBI Taxonomy" id="1951"/>
    <lineage>
        <taxon>Bacteria</taxon>
        <taxon>Bacillati</taxon>
        <taxon>Actinomycetota</taxon>
        <taxon>Actinomycetes</taxon>
        <taxon>Kitasatosporales</taxon>
        <taxon>Streptomycetaceae</taxon>
        <taxon>Streptomyces</taxon>
    </lineage>
</organism>
<accession>A0A918LM00</accession>
<dbReference type="Pfam" id="PF09360">
    <property type="entry name" value="zf-CDGSH"/>
    <property type="match status" value="1"/>
</dbReference>
<dbReference type="EMBL" id="BMQQ01000001">
    <property type="protein sequence ID" value="GGT15663.1"/>
    <property type="molecule type" value="Genomic_DNA"/>
</dbReference>
<evidence type="ECO:0000256" key="4">
    <source>
        <dbReference type="ARBA" id="ARBA00023014"/>
    </source>
</evidence>
<dbReference type="GO" id="GO:0051537">
    <property type="term" value="F:2 iron, 2 sulfur cluster binding"/>
    <property type="evidence" value="ECO:0007669"/>
    <property type="project" value="UniProtKB-KW"/>
</dbReference>
<dbReference type="Gene3D" id="3.40.5.90">
    <property type="entry name" value="CDGSH iron-sulfur domain, mitoNEET-type"/>
    <property type="match status" value="1"/>
</dbReference>
<proteinExistence type="predicted"/>
<evidence type="ECO:0000256" key="1">
    <source>
        <dbReference type="ARBA" id="ARBA00022714"/>
    </source>
</evidence>
<dbReference type="SMART" id="SM00704">
    <property type="entry name" value="ZnF_CDGSH"/>
    <property type="match status" value="1"/>
</dbReference>
<dbReference type="RefSeq" id="WP_019891248.1">
    <property type="nucleotide sequence ID" value="NZ_BMQQ01000001.1"/>
</dbReference>
<evidence type="ECO:0000313" key="7">
    <source>
        <dbReference type="EMBL" id="GGT15663.1"/>
    </source>
</evidence>
<keyword evidence="2" id="KW-0479">Metal-binding</keyword>
<dbReference type="Proteomes" id="UP000619486">
    <property type="component" value="Unassembled WGS sequence"/>
</dbReference>
<dbReference type="InterPro" id="IPR042216">
    <property type="entry name" value="MitoNEET_CISD"/>
</dbReference>
<sequence>MAGTPETPRAPRRVRIDPTGPLLVDGPVEVLMEDGTTAVSDRFVVALCTCRRTRTPPWCDTSHRTRRRDDSGHRPPDTGTDEAREPAPDSDPDPDPAGEESAG</sequence>
<dbReference type="GO" id="GO:0005737">
    <property type="term" value="C:cytoplasm"/>
    <property type="evidence" value="ECO:0007669"/>
    <property type="project" value="UniProtKB-ARBA"/>
</dbReference>
<reference evidence="7" key="1">
    <citation type="journal article" date="2014" name="Int. J. Syst. Evol. Microbiol.">
        <title>Complete genome sequence of Corynebacterium casei LMG S-19264T (=DSM 44701T), isolated from a smear-ripened cheese.</title>
        <authorList>
            <consortium name="US DOE Joint Genome Institute (JGI-PGF)"/>
            <person name="Walter F."/>
            <person name="Albersmeier A."/>
            <person name="Kalinowski J."/>
            <person name="Ruckert C."/>
        </authorList>
    </citation>
    <scope>NUCLEOTIDE SEQUENCE</scope>
    <source>
        <strain evidence="7">JCM 3172</strain>
    </source>
</reference>
<feature type="region of interest" description="Disordered" evidence="5">
    <location>
        <begin position="54"/>
        <end position="103"/>
    </location>
</feature>
<reference evidence="7" key="2">
    <citation type="submission" date="2020-09" db="EMBL/GenBank/DDBJ databases">
        <authorList>
            <person name="Sun Q."/>
            <person name="Ohkuma M."/>
        </authorList>
    </citation>
    <scope>NUCLEOTIDE SEQUENCE</scope>
    <source>
        <strain evidence="7">JCM 3172</strain>
    </source>
</reference>
<dbReference type="InterPro" id="IPR018967">
    <property type="entry name" value="FeS-contain_CDGSH-typ"/>
</dbReference>
<keyword evidence="4" id="KW-0411">Iron-sulfur</keyword>
<dbReference type="GO" id="GO:0046872">
    <property type="term" value="F:metal ion binding"/>
    <property type="evidence" value="ECO:0007669"/>
    <property type="project" value="UniProtKB-KW"/>
</dbReference>
<feature type="domain" description="Iron-binding zinc finger CDGSH type" evidence="6">
    <location>
        <begin position="25"/>
        <end position="69"/>
    </location>
</feature>
<gene>
    <name evidence="7" type="ORF">GCM10014713_05610</name>
</gene>
<feature type="region of interest" description="Disordered" evidence="5">
    <location>
        <begin position="1"/>
        <end position="22"/>
    </location>
</feature>
<keyword evidence="1" id="KW-0001">2Fe-2S</keyword>
<keyword evidence="3" id="KW-0408">Iron</keyword>
<evidence type="ECO:0000313" key="8">
    <source>
        <dbReference type="Proteomes" id="UP000619486"/>
    </source>
</evidence>
<evidence type="ECO:0000256" key="2">
    <source>
        <dbReference type="ARBA" id="ARBA00022723"/>
    </source>
</evidence>
<feature type="compositionally biased region" description="Acidic residues" evidence="5">
    <location>
        <begin position="88"/>
        <end position="103"/>
    </location>
</feature>
<evidence type="ECO:0000256" key="3">
    <source>
        <dbReference type="ARBA" id="ARBA00023004"/>
    </source>
</evidence>
<evidence type="ECO:0000259" key="6">
    <source>
        <dbReference type="SMART" id="SM00704"/>
    </source>
</evidence>
<dbReference type="AlphaFoldDB" id="A0A918LM00"/>
<name>A0A918LM00_9ACTN</name>
<feature type="compositionally biased region" description="Basic and acidic residues" evidence="5">
    <location>
        <begin position="61"/>
        <end position="87"/>
    </location>
</feature>
<protein>
    <recommendedName>
        <fullName evidence="6">Iron-binding zinc finger CDGSH type domain-containing protein</fullName>
    </recommendedName>
</protein>
<evidence type="ECO:0000256" key="5">
    <source>
        <dbReference type="SAM" id="MobiDB-lite"/>
    </source>
</evidence>